<feature type="binding site" evidence="9">
    <location>
        <position position="191"/>
    </location>
    <ligand>
        <name>1-deoxy-D-xylulose 5-phosphate</name>
        <dbReference type="ChEBI" id="CHEBI:57792"/>
    </ligand>
</feature>
<evidence type="ECO:0000256" key="4">
    <source>
        <dbReference type="ARBA" id="ARBA00022857"/>
    </source>
</evidence>
<keyword evidence="6 9" id="KW-0464">Manganese</keyword>
<feature type="binding site" evidence="9">
    <location>
        <position position="124"/>
    </location>
    <ligand>
        <name>Mn(2+)</name>
        <dbReference type="ChEBI" id="CHEBI:29035"/>
    </ligand>
</feature>
<evidence type="ECO:0000259" key="12">
    <source>
        <dbReference type="Pfam" id="PF13288"/>
    </source>
</evidence>
<accession>A0A4R9AE97</accession>
<feature type="binding site" evidence="9">
    <location>
        <position position="179"/>
    </location>
    <ligand>
        <name>NADPH</name>
        <dbReference type="ChEBI" id="CHEBI:57783"/>
    </ligand>
</feature>
<feature type="binding site" evidence="9">
    <location>
        <position position="125"/>
    </location>
    <ligand>
        <name>1-deoxy-D-xylulose 5-phosphate</name>
        <dbReference type="ChEBI" id="CHEBI:57792"/>
    </ligand>
</feature>
<dbReference type="PANTHER" id="PTHR30525">
    <property type="entry name" value="1-DEOXY-D-XYLULOSE 5-PHOSPHATE REDUCTOISOMERASE"/>
    <property type="match status" value="1"/>
</dbReference>
<comment type="function">
    <text evidence="9">Catalyzes the NADPH-dependent rearrangement and reduction of 1-deoxy-D-xylulose-5-phosphate (DXP) to 2-C-methyl-D-erythritol 4-phosphate (MEP).</text>
</comment>
<feature type="binding site" evidence="9">
    <location>
        <position position="195"/>
    </location>
    <ligand>
        <name>1-deoxy-D-xylulose 5-phosphate</name>
        <dbReference type="ChEBI" id="CHEBI:57792"/>
    </ligand>
</feature>
<dbReference type="InterPro" id="IPR013512">
    <property type="entry name" value="DXP_reductoisomerase_N"/>
</dbReference>
<feature type="domain" description="DXP reductoisomerase C-terminal" evidence="12">
    <location>
        <begin position="236"/>
        <end position="351"/>
    </location>
</feature>
<dbReference type="GO" id="GO:0070402">
    <property type="term" value="F:NADPH binding"/>
    <property type="evidence" value="ECO:0007669"/>
    <property type="project" value="InterPro"/>
</dbReference>
<dbReference type="Pfam" id="PF08436">
    <property type="entry name" value="DXP_redisom_C"/>
    <property type="match status" value="1"/>
</dbReference>
<evidence type="ECO:0000313" key="13">
    <source>
        <dbReference type="EMBL" id="TFD58835.1"/>
    </source>
</evidence>
<feature type="binding site" evidence="9">
    <location>
        <position position="195"/>
    </location>
    <ligand>
        <name>Mn(2+)</name>
        <dbReference type="ChEBI" id="CHEBI:29035"/>
    </ligand>
</feature>
<evidence type="ECO:0000256" key="5">
    <source>
        <dbReference type="ARBA" id="ARBA00023002"/>
    </source>
</evidence>
<comment type="caution">
    <text evidence="13">The sequence shown here is derived from an EMBL/GenBank/DDBJ whole genome shotgun (WGS) entry which is preliminary data.</text>
</comment>
<evidence type="ECO:0000313" key="14">
    <source>
        <dbReference type="Proteomes" id="UP000298170"/>
    </source>
</evidence>
<feature type="binding site" evidence="9">
    <location>
        <position position="173"/>
    </location>
    <ligand>
        <name>1-deoxy-D-xylulose 5-phosphate</name>
        <dbReference type="ChEBI" id="CHEBI:57792"/>
    </ligand>
</feature>
<evidence type="ECO:0000256" key="6">
    <source>
        <dbReference type="ARBA" id="ARBA00023211"/>
    </source>
</evidence>
<dbReference type="SUPFAM" id="SSF51735">
    <property type="entry name" value="NAD(P)-binding Rossmann-fold domains"/>
    <property type="match status" value="1"/>
</dbReference>
<comment type="cofactor">
    <cofactor evidence="9">
        <name>Mg(2+)</name>
        <dbReference type="ChEBI" id="CHEBI:18420"/>
    </cofactor>
    <cofactor evidence="9">
        <name>Mn(2+)</name>
        <dbReference type="ChEBI" id="CHEBI:29035"/>
    </cofactor>
</comment>
<comment type="pathway">
    <text evidence="1 9">Isoprenoid biosynthesis; isopentenyl diphosphate biosynthesis via DXP pathway; isopentenyl diphosphate from 1-deoxy-D-xylulose 5-phosphate: step 1/6.</text>
</comment>
<keyword evidence="13" id="KW-0413">Isomerase</keyword>
<feature type="binding site" evidence="9">
    <location>
        <position position="13"/>
    </location>
    <ligand>
        <name>NADPH</name>
        <dbReference type="ChEBI" id="CHEBI:57783"/>
    </ligand>
</feature>
<dbReference type="GO" id="GO:0030145">
    <property type="term" value="F:manganese ion binding"/>
    <property type="evidence" value="ECO:0007669"/>
    <property type="project" value="TreeGrafter"/>
</dbReference>
<keyword evidence="3 9" id="KW-0479">Metal-binding</keyword>
<comment type="catalytic activity">
    <reaction evidence="8">
        <text>2-C-methyl-D-erythritol 4-phosphate + NADP(+) = 1-deoxy-D-xylulose 5-phosphate + NADPH + H(+)</text>
        <dbReference type="Rhea" id="RHEA:13717"/>
        <dbReference type="ChEBI" id="CHEBI:15378"/>
        <dbReference type="ChEBI" id="CHEBI:57783"/>
        <dbReference type="ChEBI" id="CHEBI:57792"/>
        <dbReference type="ChEBI" id="CHEBI:58262"/>
        <dbReference type="ChEBI" id="CHEBI:58349"/>
        <dbReference type="EC" id="1.1.1.267"/>
    </reaction>
    <physiologicalReaction direction="right-to-left" evidence="8">
        <dbReference type="Rhea" id="RHEA:13719"/>
    </physiologicalReaction>
</comment>
<evidence type="ECO:0000256" key="2">
    <source>
        <dbReference type="ARBA" id="ARBA00006825"/>
    </source>
</evidence>
<feature type="binding site" evidence="9">
    <location>
        <position position="186"/>
    </location>
    <ligand>
        <name>1-deoxy-D-xylulose 5-phosphate</name>
        <dbReference type="ChEBI" id="CHEBI:57792"/>
    </ligand>
</feature>
<dbReference type="GO" id="GO:0016853">
    <property type="term" value="F:isomerase activity"/>
    <property type="evidence" value="ECO:0007669"/>
    <property type="project" value="UniProtKB-KW"/>
</dbReference>
<dbReference type="Gene3D" id="3.40.50.720">
    <property type="entry name" value="NAD(P)-binding Rossmann-like Domain"/>
    <property type="match status" value="2"/>
</dbReference>
<evidence type="ECO:0000256" key="3">
    <source>
        <dbReference type="ARBA" id="ARBA00022723"/>
    </source>
</evidence>
<feature type="binding site" evidence="9">
    <location>
        <position position="11"/>
    </location>
    <ligand>
        <name>NADPH</name>
        <dbReference type="ChEBI" id="CHEBI:57783"/>
    </ligand>
</feature>
<comment type="similarity">
    <text evidence="2 9">Belongs to the DXR family.</text>
</comment>
<feature type="domain" description="1-deoxy-D-xylulose 5-phosphate reductoisomerase N-terminal" evidence="10">
    <location>
        <begin position="4"/>
        <end position="55"/>
    </location>
</feature>
<dbReference type="GO" id="GO:0030604">
    <property type="term" value="F:1-deoxy-D-xylulose-5-phosphate reductoisomerase activity"/>
    <property type="evidence" value="ECO:0007669"/>
    <property type="project" value="UniProtKB-UniRule"/>
</dbReference>
<feature type="binding site" evidence="9">
    <location>
        <position position="36"/>
    </location>
    <ligand>
        <name>NADPH</name>
        <dbReference type="ChEBI" id="CHEBI:57783"/>
    </ligand>
</feature>
<keyword evidence="5 9" id="KW-0560">Oxidoreductase</keyword>
<feature type="binding site" evidence="9">
    <location>
        <position position="126"/>
    </location>
    <ligand>
        <name>1-deoxy-D-xylulose 5-phosphate</name>
        <dbReference type="ChEBI" id="CHEBI:57792"/>
    </ligand>
</feature>
<evidence type="ECO:0000256" key="8">
    <source>
        <dbReference type="ARBA" id="ARBA00048543"/>
    </source>
</evidence>
<name>A0A4R9AE97_9MICO</name>
<keyword evidence="7 9" id="KW-0414">Isoprene biosynthesis</keyword>
<evidence type="ECO:0000259" key="10">
    <source>
        <dbReference type="Pfam" id="PF02670"/>
    </source>
</evidence>
<dbReference type="EC" id="1.1.1.267" evidence="9"/>
<dbReference type="PANTHER" id="PTHR30525:SF0">
    <property type="entry name" value="1-DEOXY-D-XYLULOSE 5-PHOSPHATE REDUCTOISOMERASE, CHLOROPLASTIC"/>
    <property type="match status" value="1"/>
</dbReference>
<keyword evidence="9" id="KW-0460">Magnesium</keyword>
<feature type="binding site" evidence="9">
    <location>
        <position position="150"/>
    </location>
    <ligand>
        <name>1-deoxy-D-xylulose 5-phosphate</name>
        <dbReference type="ChEBI" id="CHEBI:57792"/>
    </ligand>
</feature>
<dbReference type="HAMAP" id="MF_00183">
    <property type="entry name" value="DXP_reductoisom"/>
    <property type="match status" value="1"/>
</dbReference>
<evidence type="ECO:0000256" key="7">
    <source>
        <dbReference type="ARBA" id="ARBA00023229"/>
    </source>
</evidence>
<dbReference type="EMBL" id="SOHJ01000011">
    <property type="protein sequence ID" value="TFD58835.1"/>
    <property type="molecule type" value="Genomic_DNA"/>
</dbReference>
<protein>
    <recommendedName>
        <fullName evidence="9">1-deoxy-D-xylulose 5-phosphate reductoisomerase</fullName>
        <shortName evidence="9">DXP reductoisomerase</shortName>
        <ecNumber evidence="9">1.1.1.267</ecNumber>
    </recommendedName>
    <alternativeName>
        <fullName evidence="9">1-deoxyxylulose-5-phosphate reductoisomerase</fullName>
    </alternativeName>
    <alternativeName>
        <fullName evidence="9">2-C-methyl-D-erythritol 4-phosphate synthase</fullName>
    </alternativeName>
</protein>
<keyword evidence="4 9" id="KW-0521">NADP</keyword>
<gene>
    <name evidence="9" type="primary">dxr</name>
    <name evidence="13" type="ORF">E3T39_10685</name>
</gene>
<dbReference type="AlphaFoldDB" id="A0A4R9AE97"/>
<feature type="binding site" evidence="9">
    <location>
        <position position="192"/>
    </location>
    <ligand>
        <name>1-deoxy-D-xylulose 5-phosphate</name>
        <dbReference type="ChEBI" id="CHEBI:57792"/>
    </ligand>
</feature>
<feature type="binding site" evidence="9">
    <location>
        <position position="100"/>
    </location>
    <ligand>
        <name>NADPH</name>
        <dbReference type="ChEBI" id="CHEBI:57783"/>
    </ligand>
</feature>
<dbReference type="Pfam" id="PF02670">
    <property type="entry name" value="DXP_reductoisom"/>
    <property type="match status" value="1"/>
</dbReference>
<dbReference type="RefSeq" id="WP_134515131.1">
    <property type="nucleotide sequence ID" value="NZ_SOHJ01000011.1"/>
</dbReference>
<dbReference type="InterPro" id="IPR036169">
    <property type="entry name" value="DXPR_C_sf"/>
</dbReference>
<dbReference type="Pfam" id="PF13288">
    <property type="entry name" value="DXPR_C"/>
    <property type="match status" value="1"/>
</dbReference>
<dbReference type="InterPro" id="IPR013644">
    <property type="entry name" value="DXP_reductoisomerase_C"/>
</dbReference>
<reference evidence="13 14" key="1">
    <citation type="submission" date="2019-03" db="EMBL/GenBank/DDBJ databases">
        <title>Genomics of glacier-inhabiting Cryobacterium strains.</title>
        <authorList>
            <person name="Liu Q."/>
            <person name="Xin Y.-H."/>
        </authorList>
    </citation>
    <scope>NUCLEOTIDE SEQUENCE [LARGE SCALE GENOMIC DNA]</scope>
    <source>
        <strain evidence="13 14">Sr39</strain>
    </source>
</reference>
<organism evidence="13 14">
    <name type="scientific">Cryobacterium suzukii</name>
    <dbReference type="NCBI Taxonomy" id="1259198"/>
    <lineage>
        <taxon>Bacteria</taxon>
        <taxon>Bacillati</taxon>
        <taxon>Actinomycetota</taxon>
        <taxon>Actinomycetes</taxon>
        <taxon>Micrococcales</taxon>
        <taxon>Microbacteriaceae</taxon>
        <taxon>Cryobacterium</taxon>
    </lineage>
</organism>
<feature type="binding site" evidence="9">
    <location>
        <position position="101"/>
    </location>
    <ligand>
        <name>1-deoxy-D-xylulose 5-phosphate</name>
        <dbReference type="ChEBI" id="CHEBI:57792"/>
    </ligand>
</feature>
<feature type="binding site" evidence="9">
    <location>
        <position position="10"/>
    </location>
    <ligand>
        <name>NADPH</name>
        <dbReference type="ChEBI" id="CHEBI:57783"/>
    </ligand>
</feature>
<keyword evidence="14" id="KW-1185">Reference proteome</keyword>
<dbReference type="InterPro" id="IPR026877">
    <property type="entry name" value="DXPR_C"/>
</dbReference>
<dbReference type="OrthoDB" id="9806546at2"/>
<proteinExistence type="inferred from homology"/>
<dbReference type="InterPro" id="IPR036291">
    <property type="entry name" value="NAD(P)-bd_dom_sf"/>
</dbReference>
<comment type="caution">
    <text evidence="9">Lacks conserved residue(s) required for the propagation of feature annotation.</text>
</comment>
<dbReference type="NCBIfam" id="TIGR00243">
    <property type="entry name" value="Dxr"/>
    <property type="match status" value="1"/>
</dbReference>
<evidence type="ECO:0000256" key="9">
    <source>
        <dbReference type="HAMAP-Rule" id="MF_00183"/>
    </source>
</evidence>
<feature type="binding site" evidence="9">
    <location>
        <position position="126"/>
    </location>
    <ligand>
        <name>Mn(2+)</name>
        <dbReference type="ChEBI" id="CHEBI:29035"/>
    </ligand>
</feature>
<dbReference type="Proteomes" id="UP000298170">
    <property type="component" value="Unassembled WGS sequence"/>
</dbReference>
<evidence type="ECO:0000259" key="11">
    <source>
        <dbReference type="Pfam" id="PF08436"/>
    </source>
</evidence>
<dbReference type="PIRSF" id="PIRSF006205">
    <property type="entry name" value="Dxp_reductismrs"/>
    <property type="match status" value="1"/>
</dbReference>
<dbReference type="SUPFAM" id="SSF55347">
    <property type="entry name" value="Glyceraldehyde-3-phosphate dehydrogenase-like, C-terminal domain"/>
    <property type="match status" value="1"/>
</dbReference>
<feature type="binding site" evidence="9">
    <location>
        <position position="102"/>
    </location>
    <ligand>
        <name>NADPH</name>
        <dbReference type="ChEBI" id="CHEBI:57783"/>
    </ligand>
</feature>
<dbReference type="SUPFAM" id="SSF69055">
    <property type="entry name" value="1-deoxy-D-xylulose-5-phosphate reductoisomerase, C-terminal domain"/>
    <property type="match status" value="1"/>
</dbReference>
<evidence type="ECO:0000256" key="1">
    <source>
        <dbReference type="ARBA" id="ARBA00005094"/>
    </source>
</evidence>
<feature type="binding site" evidence="9">
    <location>
        <position position="12"/>
    </location>
    <ligand>
        <name>NADPH</name>
        <dbReference type="ChEBI" id="CHEBI:57783"/>
    </ligand>
</feature>
<dbReference type="UniPathway" id="UPA00056">
    <property type="reaction ID" value="UER00092"/>
</dbReference>
<dbReference type="Gene3D" id="1.10.1740.10">
    <property type="match status" value="1"/>
</dbReference>
<sequence>MQRVIILGSTGSIGTQALDVIRANPERFEVVGLAAGSDRDLLAEQALDFQVEHTALGADAAEQLVRDVDADVVLNGITGSVGLGPTLAALKAGRILALANKESLIVGGDLVKSIAAPGQIVPVDSEHSAIAQALLAGTQHEVRRLVLTASGGPFRGFTRQQLARVTPTQALAHPTWNMGLVVTTNSATLVNKGLEIIEAHLLFDVEYDRIDAVVHPQSVVHSMVEFVDGSTIAQASPPDMRLPISLGLDWPNRVAAVGTPIDWTVPHSWTFEPLDNAAFPAVELAKKVGRKGGTYPAVFNAANEQAVAAFHAGRIGFLDIVDTVLRVVESHEQGAELTRESLAEAERWARAAADQLIAAH</sequence>
<dbReference type="GO" id="GO:0051484">
    <property type="term" value="P:isopentenyl diphosphate biosynthetic process, methylerythritol 4-phosphate pathway involved in terpenoid biosynthetic process"/>
    <property type="evidence" value="ECO:0007669"/>
    <property type="project" value="TreeGrafter"/>
</dbReference>
<dbReference type="InterPro" id="IPR003821">
    <property type="entry name" value="DXP_reductoisomerase"/>
</dbReference>
<feature type="domain" description="1-deoxy-D-xylulose 5-phosphate reductoisomerase C-terminal" evidence="11">
    <location>
        <begin position="120"/>
        <end position="203"/>
    </location>
</feature>